<evidence type="ECO:0000256" key="4">
    <source>
        <dbReference type="ARBA" id="ARBA00022692"/>
    </source>
</evidence>
<keyword evidence="4 7" id="KW-0812">Transmembrane</keyword>
<evidence type="ECO:0000256" key="8">
    <source>
        <dbReference type="SAM" id="SignalP"/>
    </source>
</evidence>
<keyword evidence="5 7" id="KW-0472">Membrane</keyword>
<dbReference type="InterPro" id="IPR012910">
    <property type="entry name" value="Plug_dom"/>
</dbReference>
<dbReference type="EMBL" id="SBKN01000005">
    <property type="protein sequence ID" value="RXR22294.1"/>
    <property type="molecule type" value="Genomic_DNA"/>
</dbReference>
<evidence type="ECO:0000256" key="1">
    <source>
        <dbReference type="ARBA" id="ARBA00004571"/>
    </source>
</evidence>
<dbReference type="Gene3D" id="2.40.170.20">
    <property type="entry name" value="TonB-dependent receptor, beta-barrel domain"/>
    <property type="match status" value="1"/>
</dbReference>
<dbReference type="PROSITE" id="PS52016">
    <property type="entry name" value="TONB_DEPENDENT_REC_3"/>
    <property type="match status" value="1"/>
</dbReference>
<dbReference type="InterPro" id="IPR023996">
    <property type="entry name" value="TonB-dep_OMP_SusC/RagA"/>
</dbReference>
<evidence type="ECO:0000256" key="3">
    <source>
        <dbReference type="ARBA" id="ARBA00022452"/>
    </source>
</evidence>
<dbReference type="InterPro" id="IPR008969">
    <property type="entry name" value="CarboxyPept-like_regulatory"/>
</dbReference>
<dbReference type="Proteomes" id="UP000289857">
    <property type="component" value="Unassembled WGS sequence"/>
</dbReference>
<dbReference type="RefSeq" id="WP_129461752.1">
    <property type="nucleotide sequence ID" value="NZ_SBKN01000005.1"/>
</dbReference>
<dbReference type="InterPro" id="IPR018247">
    <property type="entry name" value="EF_Hand_1_Ca_BS"/>
</dbReference>
<evidence type="ECO:0000256" key="6">
    <source>
        <dbReference type="ARBA" id="ARBA00023237"/>
    </source>
</evidence>
<comment type="similarity">
    <text evidence="7">Belongs to the TonB-dependent receptor family.</text>
</comment>
<evidence type="ECO:0000256" key="7">
    <source>
        <dbReference type="PROSITE-ProRule" id="PRU01360"/>
    </source>
</evidence>
<dbReference type="InterPro" id="IPR037066">
    <property type="entry name" value="Plug_dom_sf"/>
</dbReference>
<feature type="signal peptide" evidence="8">
    <location>
        <begin position="1"/>
        <end position="21"/>
    </location>
</feature>
<evidence type="ECO:0000256" key="2">
    <source>
        <dbReference type="ARBA" id="ARBA00022448"/>
    </source>
</evidence>
<dbReference type="GO" id="GO:0009279">
    <property type="term" value="C:cell outer membrane"/>
    <property type="evidence" value="ECO:0007669"/>
    <property type="project" value="UniProtKB-SubCell"/>
</dbReference>
<sequence>MKTIYNKLLFFLLMLPLTALAQATLEGKVVDAKSKQSLPGVNVVVQGTQSGVSTDLDGNFKIGKLKKGDKLVFSFVGYKNQTITFDGQKSVTVTMEEEANTLQEVVVQVGYGSVKKKDATGAVEVLTTKEFNRGYNSTVEGLLNGRAAGVTVTQGGSPGAGATIRIRGESSLTASNDPLVVVDGVPVANGINSVNPNDIETISVLKDAASTAIYGNRASGGVIMITTKKGAKGEIKVNASTTFTVNTLAKKINTTSADQFRAFVSNPANIALYNIDPNRVARLGTANTNWQDEIFSNSVTVDNFVSMRGALFGKLPTSFSYGHSYIPGILETSKFDRTTMALRLNPSFFKDHLKIAINTNMTITKNRYADEGAIRDAINFDPTQSVYSSNGANGGYFEWYDASNQPIFLATDNPVAKLYQRNNTGKSYRFLSNIQADYKFHFLPELKLTAIAGVDRSYGEGRNELSNQSINGFFNSGNNLGSYSYSSGENTSDLLDVYLNYAKTFGKFNVDVTAGHSYQETRNSSFYSGETRNPNNVINSNNYKLNPAVKLESYFGRANFGYDNRYLVSFNVRKDISNNFDKSLRTEIFPGASFAWNISNESFMKDSKSITNLKLRAGWGIVGQQNMPTSFSYIPQYLTAAIGSYYQFGTNVVVPVAPLFYANNVKWETIESTNLGIDFELYKKVKGSLDFYNKESRDLLTLGVPYPDGANLSNSGPRNFGNMVVRGVELNLNSDVVKMDNFTWNLNFNTNYQYRKITATSSDGTDSPGIFTGGIAGGVGNTIQIHSTGYAPFSYYVYEQVYGTDGKPLEGVFVDRNNDGIINSKDMYRYKKPYADFTFGLMSNMNYKNWDLSMAWRASIGNYMYDNISSSLGYLTNSIQQITPLNNINPSFFDTGFVNEGNNRYFSDYYIKDASFIKLDNISVGYNFKEPFGKATTAKLSLGVQNALVISKYKGIDPEIYGGIDNTIYPRARMYVLGCNVNF</sequence>
<dbReference type="Pfam" id="PF13715">
    <property type="entry name" value="CarbopepD_reg_2"/>
    <property type="match status" value="1"/>
</dbReference>
<dbReference type="Gene3D" id="2.60.40.1120">
    <property type="entry name" value="Carboxypeptidase-like, regulatory domain"/>
    <property type="match status" value="1"/>
</dbReference>
<evidence type="ECO:0000256" key="5">
    <source>
        <dbReference type="ARBA" id="ARBA00023136"/>
    </source>
</evidence>
<evidence type="ECO:0000259" key="9">
    <source>
        <dbReference type="Pfam" id="PF07715"/>
    </source>
</evidence>
<name>A0A4Q1K896_9FLAO</name>
<dbReference type="PROSITE" id="PS00018">
    <property type="entry name" value="EF_HAND_1"/>
    <property type="match status" value="1"/>
</dbReference>
<proteinExistence type="inferred from homology"/>
<protein>
    <submittedName>
        <fullName evidence="10">SusC/RagA family TonB-linked outer membrane protein</fullName>
    </submittedName>
</protein>
<keyword evidence="3 7" id="KW-1134">Transmembrane beta strand</keyword>
<organism evidence="10 11">
    <name type="scientific">Flavobacterium stagni</name>
    <dbReference type="NCBI Taxonomy" id="2506421"/>
    <lineage>
        <taxon>Bacteria</taxon>
        <taxon>Pseudomonadati</taxon>
        <taxon>Bacteroidota</taxon>
        <taxon>Flavobacteriia</taxon>
        <taxon>Flavobacteriales</taxon>
        <taxon>Flavobacteriaceae</taxon>
        <taxon>Flavobacterium</taxon>
    </lineage>
</organism>
<comment type="caution">
    <text evidence="10">The sequence shown here is derived from an EMBL/GenBank/DDBJ whole genome shotgun (WGS) entry which is preliminary data.</text>
</comment>
<feature type="chain" id="PRO_5020247382" evidence="8">
    <location>
        <begin position="22"/>
        <end position="983"/>
    </location>
</feature>
<evidence type="ECO:0000313" key="10">
    <source>
        <dbReference type="EMBL" id="RXR22294.1"/>
    </source>
</evidence>
<feature type="domain" description="TonB-dependent receptor plug" evidence="9">
    <location>
        <begin position="115"/>
        <end position="222"/>
    </location>
</feature>
<keyword evidence="11" id="KW-1185">Reference proteome</keyword>
<dbReference type="InterPro" id="IPR039426">
    <property type="entry name" value="TonB-dep_rcpt-like"/>
</dbReference>
<dbReference type="InterPro" id="IPR036942">
    <property type="entry name" value="Beta-barrel_TonB_sf"/>
</dbReference>
<dbReference type="SUPFAM" id="SSF56935">
    <property type="entry name" value="Porins"/>
    <property type="match status" value="1"/>
</dbReference>
<evidence type="ECO:0000313" key="11">
    <source>
        <dbReference type="Proteomes" id="UP000289857"/>
    </source>
</evidence>
<keyword evidence="8" id="KW-0732">Signal</keyword>
<dbReference type="OrthoDB" id="9768177at2"/>
<dbReference type="Gene3D" id="2.170.130.10">
    <property type="entry name" value="TonB-dependent receptor, plug domain"/>
    <property type="match status" value="1"/>
</dbReference>
<dbReference type="NCBIfam" id="TIGR04057">
    <property type="entry name" value="SusC_RagA_signa"/>
    <property type="match status" value="1"/>
</dbReference>
<reference evidence="11" key="1">
    <citation type="submission" date="2019-01" db="EMBL/GenBank/DDBJ databases">
        <title>Cytophagaceae bacterium strain CAR-16.</title>
        <authorList>
            <person name="Chen W.-M."/>
        </authorList>
    </citation>
    <scope>NUCLEOTIDE SEQUENCE [LARGE SCALE GENOMIC DNA]</scope>
    <source>
        <strain evidence="11">WWJ-16</strain>
    </source>
</reference>
<dbReference type="SUPFAM" id="SSF49464">
    <property type="entry name" value="Carboxypeptidase regulatory domain-like"/>
    <property type="match status" value="1"/>
</dbReference>
<keyword evidence="2 7" id="KW-0813">Transport</keyword>
<accession>A0A4Q1K896</accession>
<dbReference type="AlphaFoldDB" id="A0A4Q1K896"/>
<gene>
    <name evidence="10" type="ORF">EQG61_09870</name>
</gene>
<keyword evidence="6 7" id="KW-0998">Cell outer membrane</keyword>
<dbReference type="NCBIfam" id="TIGR04056">
    <property type="entry name" value="OMP_RagA_SusC"/>
    <property type="match status" value="1"/>
</dbReference>
<dbReference type="InterPro" id="IPR023997">
    <property type="entry name" value="TonB-dep_OMP_SusC/RagA_CS"/>
</dbReference>
<comment type="subcellular location">
    <subcellularLocation>
        <location evidence="1 7">Cell outer membrane</location>
        <topology evidence="1 7">Multi-pass membrane protein</topology>
    </subcellularLocation>
</comment>
<dbReference type="Pfam" id="PF07715">
    <property type="entry name" value="Plug"/>
    <property type="match status" value="1"/>
</dbReference>